<proteinExistence type="predicted"/>
<accession>A0ABR9R3A4</accession>
<evidence type="ECO:0000313" key="1">
    <source>
        <dbReference type="EMBL" id="MBE5037598.1"/>
    </source>
</evidence>
<organism evidence="1 2">
    <name type="scientific">Gemmiger gallinarum</name>
    <dbReference type="NCBI Taxonomy" id="2779354"/>
    <lineage>
        <taxon>Bacteria</taxon>
        <taxon>Bacillati</taxon>
        <taxon>Bacillota</taxon>
        <taxon>Clostridia</taxon>
        <taxon>Eubacteriales</taxon>
        <taxon>Gemmiger</taxon>
    </lineage>
</organism>
<dbReference type="EMBL" id="JADCKC010000002">
    <property type="protein sequence ID" value="MBE5037598.1"/>
    <property type="molecule type" value="Genomic_DNA"/>
</dbReference>
<keyword evidence="2" id="KW-1185">Reference proteome</keyword>
<protein>
    <submittedName>
        <fullName evidence="1">Uncharacterized protein</fullName>
    </submittedName>
</protein>
<reference evidence="1 2" key="1">
    <citation type="submission" date="2020-10" db="EMBL/GenBank/DDBJ databases">
        <title>ChiBAC.</title>
        <authorList>
            <person name="Zenner C."/>
            <person name="Hitch T.C.A."/>
            <person name="Clavel T."/>
        </authorList>
    </citation>
    <scope>NUCLEOTIDE SEQUENCE [LARGE SCALE GENOMIC DNA]</scope>
    <source>
        <strain evidence="1 2">DSM 109015</strain>
    </source>
</reference>
<gene>
    <name evidence="1" type="ORF">INF35_07355</name>
</gene>
<sequence>MEKKTLFLLQETEEFMRGELDNVTVANSHIILDVVQGGYVPYGCYTSPSIPMPPFDALRPSWNAFTPPGTAVEAQARVMVDGNWTAWSAFGKWSPFLPRESAAPSARGALALNGDQLTLDSKVATHVQLRIYLYTKDDRHTPSVSLLGVSVRRVDVIPGGGRPVNARLHLPPYSVMRRAPELRPQMDLACAIAGLTNRWGADILPEELVLAMRDGRGCSNLSFGAAAMGCWGFPAWVRWADLGALRAELRAGYGVVVELDSTPAQLAAGMPERRYAALRGFGTVNGELHALLNDPWAADNDFDTEVSVALDDFLVAWTNLALCMRPRKPVPEHGGPWRSSVTLRRAGRDQPGLYRLMQAGEARELPDDFCGDEEHPGGVLAWTAQEERPHATTAHKLFHYVRPESGCIRLPDSTGDLTKYTVYAIDTAGCMLVGDVTV</sequence>
<comment type="caution">
    <text evidence="1">The sequence shown here is derived from an EMBL/GenBank/DDBJ whole genome shotgun (WGS) entry which is preliminary data.</text>
</comment>
<name>A0ABR9R3A4_9FIRM</name>
<dbReference type="RefSeq" id="WP_193501050.1">
    <property type="nucleotide sequence ID" value="NZ_JADCKC010000002.1"/>
</dbReference>
<evidence type="ECO:0000313" key="2">
    <source>
        <dbReference type="Proteomes" id="UP000768567"/>
    </source>
</evidence>
<dbReference type="Proteomes" id="UP000768567">
    <property type="component" value="Unassembled WGS sequence"/>
</dbReference>